<feature type="signal peptide" evidence="2">
    <location>
        <begin position="1"/>
        <end position="22"/>
    </location>
</feature>
<evidence type="ECO:0000313" key="5">
    <source>
        <dbReference type="Proteomes" id="UP001152797"/>
    </source>
</evidence>
<keyword evidence="1" id="KW-0472">Membrane</keyword>
<proteinExistence type="predicted"/>
<evidence type="ECO:0000313" key="3">
    <source>
        <dbReference type="EMBL" id="CAI4015637.1"/>
    </source>
</evidence>
<feature type="transmembrane region" description="Helical" evidence="1">
    <location>
        <begin position="284"/>
        <end position="306"/>
    </location>
</feature>
<dbReference type="AlphaFoldDB" id="A0A9P1DS08"/>
<keyword evidence="1" id="KW-0812">Transmembrane</keyword>
<dbReference type="EMBL" id="CAMXCT030006541">
    <property type="protein sequence ID" value="CAL4802949.1"/>
    <property type="molecule type" value="Genomic_DNA"/>
</dbReference>
<reference evidence="4 5" key="2">
    <citation type="submission" date="2024-05" db="EMBL/GenBank/DDBJ databases">
        <authorList>
            <person name="Chen Y."/>
            <person name="Shah S."/>
            <person name="Dougan E. K."/>
            <person name="Thang M."/>
            <person name="Chan C."/>
        </authorList>
    </citation>
    <scope>NUCLEOTIDE SEQUENCE [LARGE SCALE GENOMIC DNA]</scope>
</reference>
<evidence type="ECO:0000256" key="2">
    <source>
        <dbReference type="SAM" id="SignalP"/>
    </source>
</evidence>
<accession>A0A9P1DS08</accession>
<feature type="chain" id="PRO_5043271718" evidence="2">
    <location>
        <begin position="23"/>
        <end position="324"/>
    </location>
</feature>
<dbReference type="Proteomes" id="UP001152797">
    <property type="component" value="Unassembled WGS sequence"/>
</dbReference>
<evidence type="ECO:0000256" key="1">
    <source>
        <dbReference type="SAM" id="Phobius"/>
    </source>
</evidence>
<sequence length="324" mass="35870">MVSTPSCVSSLSFLLLPGLVAGSITARVNFDGEISSTHAVGRGHSEAEKWNHSRSATLDEGAGSLVVPVQPVVVVSSWLVVTLMGARSGLEDGSDKKQLRQLTNSVRTALAEALQVCRSSLHVTDMSIKGNDDSLMEILEDHWNPKHQRHRLIEADANVAQLMRRNSKASKLDDAFENLNEQVNFTRVKASYEVRIFPEMRVSSKDVVQRIDRLQIFSRFADLNHILVRSLIHRVRNKPAESAMLDDVGYGRREVKPREVLPALQLADCMEEGLLQDAREAHQYVIALCCILVLFITCAGSAIFSLKQPSIVPSRTNPLGPLTR</sequence>
<gene>
    <name evidence="3" type="ORF">C1SCF055_LOCUS40457</name>
</gene>
<dbReference type="OrthoDB" id="10391148at2759"/>
<name>A0A9P1DS08_9DINO</name>
<keyword evidence="4" id="KW-0689">Ribosomal protein</keyword>
<dbReference type="EMBL" id="CAMXCT020006541">
    <property type="protein sequence ID" value="CAL1169012.1"/>
    <property type="molecule type" value="Genomic_DNA"/>
</dbReference>
<dbReference type="GO" id="GO:0005840">
    <property type="term" value="C:ribosome"/>
    <property type="evidence" value="ECO:0007669"/>
    <property type="project" value="UniProtKB-KW"/>
</dbReference>
<keyword evidence="2" id="KW-0732">Signal</keyword>
<evidence type="ECO:0000313" key="4">
    <source>
        <dbReference type="EMBL" id="CAL4802949.1"/>
    </source>
</evidence>
<keyword evidence="5" id="KW-1185">Reference proteome</keyword>
<reference evidence="3" key="1">
    <citation type="submission" date="2022-10" db="EMBL/GenBank/DDBJ databases">
        <authorList>
            <person name="Chen Y."/>
            <person name="Dougan E. K."/>
            <person name="Chan C."/>
            <person name="Rhodes N."/>
            <person name="Thang M."/>
        </authorList>
    </citation>
    <scope>NUCLEOTIDE SEQUENCE</scope>
</reference>
<dbReference type="EMBL" id="CAMXCT010006541">
    <property type="protein sequence ID" value="CAI4015637.1"/>
    <property type="molecule type" value="Genomic_DNA"/>
</dbReference>
<keyword evidence="4" id="KW-0687">Ribonucleoprotein</keyword>
<keyword evidence="1" id="KW-1133">Transmembrane helix</keyword>
<comment type="caution">
    <text evidence="3">The sequence shown here is derived from an EMBL/GenBank/DDBJ whole genome shotgun (WGS) entry which is preliminary data.</text>
</comment>
<protein>
    <submittedName>
        <fullName evidence="4">40S ribosomal protein S13</fullName>
    </submittedName>
</protein>
<organism evidence="3">
    <name type="scientific">Cladocopium goreaui</name>
    <dbReference type="NCBI Taxonomy" id="2562237"/>
    <lineage>
        <taxon>Eukaryota</taxon>
        <taxon>Sar</taxon>
        <taxon>Alveolata</taxon>
        <taxon>Dinophyceae</taxon>
        <taxon>Suessiales</taxon>
        <taxon>Symbiodiniaceae</taxon>
        <taxon>Cladocopium</taxon>
    </lineage>
</organism>